<dbReference type="InterPro" id="IPR012914">
    <property type="entry name" value="PucR_dom"/>
</dbReference>
<dbReference type="STRING" id="269670.SAMN02982927_01795"/>
<dbReference type="EMBL" id="FOOY01000011">
    <property type="protein sequence ID" value="SFG46890.1"/>
    <property type="molecule type" value="Genomic_DNA"/>
</dbReference>
<protein>
    <submittedName>
        <fullName evidence="3">PucR C-terminal helix-turn-helix domain-containing protein</fullName>
    </submittedName>
</protein>
<evidence type="ECO:0000259" key="2">
    <source>
        <dbReference type="Pfam" id="PF13556"/>
    </source>
</evidence>
<evidence type="ECO:0000259" key="1">
    <source>
        <dbReference type="Pfam" id="PF07905"/>
    </source>
</evidence>
<gene>
    <name evidence="3" type="ORF">SAMN02982927_01795</name>
</gene>
<evidence type="ECO:0000313" key="4">
    <source>
        <dbReference type="Proteomes" id="UP000198752"/>
    </source>
</evidence>
<organism evidence="3 4">
    <name type="scientific">Sporolactobacillus nakayamae</name>
    <dbReference type="NCBI Taxonomy" id="269670"/>
    <lineage>
        <taxon>Bacteria</taxon>
        <taxon>Bacillati</taxon>
        <taxon>Bacillota</taxon>
        <taxon>Bacilli</taxon>
        <taxon>Bacillales</taxon>
        <taxon>Sporolactobacillaceae</taxon>
        <taxon>Sporolactobacillus</taxon>
    </lineage>
</organism>
<sequence length="387" mass="44893">MIMVTVKDIMRIEAFNKIDFLAGKSGLNRQVRWPYICQNLDVEKWVQGSEILFMTGVGMKMNENSLKQFIYKCYISNISGIIILPSPDYIPVIPNSVIAACNKFAIPLFSMPWDIPMIHVTKSISDYLYANNKDNKIDRGLFEKMIKELNKKDRTIGEIISEIHLPKFDHYVLIIINGRSKNEQTHSYAKFISENFLRTGLFAISGCLIYFLAELDTNIDHTFFLNIIRYFRVKTHNNSTIFIGYSNKLSLKSSLNQSVMEAKCALWAGQLNNQTICSYRNSGIIKLFAQCRLDSLNEYFSNILEPIILYDQKHQTALLETIECFLKSNCNYKSASELLFIHRNTLTYRIEKIEELLNCNFKDPQDIYNLTTALLTRQFYSNRLDTQ</sequence>
<dbReference type="Gene3D" id="1.10.10.2840">
    <property type="entry name" value="PucR C-terminal helix-turn-helix domain"/>
    <property type="match status" value="1"/>
</dbReference>
<dbReference type="InterPro" id="IPR042070">
    <property type="entry name" value="PucR_C-HTH_sf"/>
</dbReference>
<dbReference type="Proteomes" id="UP000198752">
    <property type="component" value="Unassembled WGS sequence"/>
</dbReference>
<dbReference type="InterPro" id="IPR025736">
    <property type="entry name" value="PucR_C-HTH_dom"/>
</dbReference>
<feature type="domain" description="Purine catabolism PurC-like" evidence="1">
    <location>
        <begin position="8"/>
        <end position="127"/>
    </location>
</feature>
<dbReference type="InterPro" id="IPR051448">
    <property type="entry name" value="CdaR-like_regulators"/>
</dbReference>
<dbReference type="Pfam" id="PF13556">
    <property type="entry name" value="HTH_30"/>
    <property type="match status" value="1"/>
</dbReference>
<dbReference type="AlphaFoldDB" id="A0A1I2S2B1"/>
<name>A0A1I2S2B1_9BACL</name>
<feature type="domain" description="PucR C-terminal helix-turn-helix" evidence="2">
    <location>
        <begin position="318"/>
        <end position="375"/>
    </location>
</feature>
<proteinExistence type="predicted"/>
<evidence type="ECO:0000313" key="3">
    <source>
        <dbReference type="EMBL" id="SFG46890.1"/>
    </source>
</evidence>
<dbReference type="Pfam" id="PF07905">
    <property type="entry name" value="PucR"/>
    <property type="match status" value="1"/>
</dbReference>
<dbReference type="PANTHER" id="PTHR33744:SF1">
    <property type="entry name" value="DNA-BINDING TRANSCRIPTIONAL ACTIVATOR ADER"/>
    <property type="match status" value="1"/>
</dbReference>
<keyword evidence="4" id="KW-1185">Reference proteome</keyword>
<accession>A0A1I2S2B1</accession>
<reference evidence="4" key="1">
    <citation type="submission" date="2016-10" db="EMBL/GenBank/DDBJ databases">
        <authorList>
            <person name="Varghese N."/>
            <person name="Submissions S."/>
        </authorList>
    </citation>
    <scope>NUCLEOTIDE SEQUENCE [LARGE SCALE GENOMIC DNA]</scope>
    <source>
        <strain evidence="4">ATCC 700379</strain>
    </source>
</reference>
<dbReference type="PANTHER" id="PTHR33744">
    <property type="entry name" value="CARBOHYDRATE DIACID REGULATOR"/>
    <property type="match status" value="1"/>
</dbReference>